<organism evidence="4 5">
    <name type="scientific">Hadarchaeum yellowstonense</name>
    <dbReference type="NCBI Taxonomy" id="1776334"/>
    <lineage>
        <taxon>Archaea</taxon>
        <taxon>Methanobacteriati</taxon>
        <taxon>Candidatus Hadarchaeota</taxon>
        <taxon>Candidatus Hadarchaeia</taxon>
        <taxon>Candidatus Hadarchaeales</taxon>
        <taxon>Candidatus Hadarchaeaceae</taxon>
        <taxon>Candidatus Hadarchaeum</taxon>
    </lineage>
</organism>
<dbReference type="Pfam" id="PF06253">
    <property type="entry name" value="MTTB"/>
    <property type="match status" value="1"/>
</dbReference>
<keyword evidence="2" id="KW-0489">Methyltransferase</keyword>
<dbReference type="Proteomes" id="UP000074294">
    <property type="component" value="Unassembled WGS sequence"/>
</dbReference>
<protein>
    <recommendedName>
        <fullName evidence="6">Trimethylamine methyltransferase</fullName>
    </recommendedName>
</protein>
<dbReference type="STRING" id="1776334.APZ16_01465"/>
<evidence type="ECO:0000313" key="4">
    <source>
        <dbReference type="EMBL" id="KUO40861.1"/>
    </source>
</evidence>
<accession>A0A147JWP6</accession>
<dbReference type="InterPro" id="IPR010426">
    <property type="entry name" value="MTTB_MeTrfase"/>
</dbReference>
<proteinExistence type="inferred from homology"/>
<sequence>MTRKIIEPFTRDELYDINQASLEIMERAGVWYEREEALKILEKAGAEVDYKTKIAKLPDYLVKDALKHAPRKFRLAGRERKYDFVVGNDRTYWGMMGGPLIVDLETGVLRETTKKDVADWARFADALEDVWFITPPMARDVNPAVSAEHEFEAMVNNSSKFLEQNLYSGTGAKNVFEMASVVQGGDEELIKNPLFWGAGCAVSPLQHCAIALDVWFELVPRGIPCLVATESIVGATGPITMAGSLAVANADVLSGITLIQLIKKGAPVAYSIGLSHIMDMKKAEALCGCPERVFAIAANGQLGRFHGLPVWAGVATDSKLPDAQAGYEMALSALYTVLTGNHMVMGIGSSLASRGISYEEALIDWEIMRMVTRIAKGVEVNEETLAVDLICKTGPGGNFIATEHTLRHYKNEIQDAIITDRSSVWTWEKEGKKDMVTRAREMAKKILKEHEPTPLPKDVQLKISEIVKRAEKEAKI</sequence>
<dbReference type="AlphaFoldDB" id="A0A147JWP6"/>
<keyword evidence="3" id="KW-0808">Transferase</keyword>
<reference evidence="4 5" key="1">
    <citation type="journal article" date="2016" name="Nat. Microbiol.">
        <title>Genomic inference of the metabolism of cosmopolitan subsurface Archaea, Hadesarchaea.</title>
        <authorList>
            <person name="Baker B.J."/>
            <person name="Saw J.H."/>
            <person name="Lind A.E."/>
            <person name="Lazar C.S."/>
            <person name="Hinrichs K.-U."/>
            <person name="Teske A.P."/>
            <person name="Ettema T.J."/>
        </authorList>
    </citation>
    <scope>NUCLEOTIDE SEQUENCE [LARGE SCALE GENOMIC DNA]</scope>
</reference>
<dbReference type="EMBL" id="LQMQ01000033">
    <property type="protein sequence ID" value="KUO40861.1"/>
    <property type="molecule type" value="Genomic_DNA"/>
</dbReference>
<evidence type="ECO:0000313" key="5">
    <source>
        <dbReference type="Proteomes" id="UP000074294"/>
    </source>
</evidence>
<dbReference type="InterPro" id="IPR038601">
    <property type="entry name" value="MttB-like_sf"/>
</dbReference>
<dbReference type="GO" id="GO:0032259">
    <property type="term" value="P:methylation"/>
    <property type="evidence" value="ECO:0007669"/>
    <property type="project" value="UniProtKB-KW"/>
</dbReference>
<name>A0A147JWP6_HADYE</name>
<dbReference type="GO" id="GO:0008168">
    <property type="term" value="F:methyltransferase activity"/>
    <property type="evidence" value="ECO:0007669"/>
    <property type="project" value="UniProtKB-KW"/>
</dbReference>
<evidence type="ECO:0008006" key="6">
    <source>
        <dbReference type="Google" id="ProtNLM"/>
    </source>
</evidence>
<evidence type="ECO:0000256" key="2">
    <source>
        <dbReference type="ARBA" id="ARBA00022603"/>
    </source>
</evidence>
<evidence type="ECO:0000256" key="3">
    <source>
        <dbReference type="ARBA" id="ARBA00022679"/>
    </source>
</evidence>
<comment type="caution">
    <text evidence="4">The sequence shown here is derived from an EMBL/GenBank/DDBJ whole genome shotgun (WGS) entry which is preliminary data.</text>
</comment>
<evidence type="ECO:0000256" key="1">
    <source>
        <dbReference type="ARBA" id="ARBA00007137"/>
    </source>
</evidence>
<comment type="similarity">
    <text evidence="1">Belongs to the trimethylamine methyltransferase family.</text>
</comment>
<dbReference type="GO" id="GO:0015948">
    <property type="term" value="P:methanogenesis"/>
    <property type="evidence" value="ECO:0007669"/>
    <property type="project" value="InterPro"/>
</dbReference>
<gene>
    <name evidence="4" type="ORF">APZ16_01465</name>
</gene>
<dbReference type="Gene3D" id="3.20.20.480">
    <property type="entry name" value="Trimethylamine methyltransferase-like"/>
    <property type="match status" value="1"/>
</dbReference>